<feature type="compositionally biased region" description="Low complexity" evidence="1">
    <location>
        <begin position="978"/>
        <end position="988"/>
    </location>
</feature>
<reference evidence="2 3" key="1">
    <citation type="submission" date="2023-02" db="EMBL/GenBank/DDBJ databases">
        <title>LHISI_Scaffold_Assembly.</title>
        <authorList>
            <person name="Stuart O.P."/>
            <person name="Cleave R."/>
            <person name="Magrath M.J.L."/>
            <person name="Mikheyev A.S."/>
        </authorList>
    </citation>
    <scope>NUCLEOTIDE SEQUENCE [LARGE SCALE GENOMIC DNA]</scope>
    <source>
        <strain evidence="2">Daus_M_001</strain>
        <tissue evidence="2">Leg muscle</tissue>
    </source>
</reference>
<comment type="caution">
    <text evidence="2">The sequence shown here is derived from an EMBL/GenBank/DDBJ whole genome shotgun (WGS) entry which is preliminary data.</text>
</comment>
<feature type="region of interest" description="Disordered" evidence="1">
    <location>
        <begin position="601"/>
        <end position="673"/>
    </location>
</feature>
<gene>
    <name evidence="2" type="ORF">PR048_000359</name>
</gene>
<feature type="compositionally biased region" description="Polar residues" evidence="1">
    <location>
        <begin position="483"/>
        <end position="495"/>
    </location>
</feature>
<feature type="compositionally biased region" description="Polar residues" evidence="1">
    <location>
        <begin position="628"/>
        <end position="637"/>
    </location>
</feature>
<feature type="region of interest" description="Disordered" evidence="1">
    <location>
        <begin position="861"/>
        <end position="883"/>
    </location>
</feature>
<protein>
    <submittedName>
        <fullName evidence="2">Uncharacterized protein</fullName>
    </submittedName>
</protein>
<feature type="compositionally biased region" description="Basic and acidic residues" evidence="1">
    <location>
        <begin position="638"/>
        <end position="654"/>
    </location>
</feature>
<organism evidence="2 3">
    <name type="scientific">Dryococelus australis</name>
    <dbReference type="NCBI Taxonomy" id="614101"/>
    <lineage>
        <taxon>Eukaryota</taxon>
        <taxon>Metazoa</taxon>
        <taxon>Ecdysozoa</taxon>
        <taxon>Arthropoda</taxon>
        <taxon>Hexapoda</taxon>
        <taxon>Insecta</taxon>
        <taxon>Pterygota</taxon>
        <taxon>Neoptera</taxon>
        <taxon>Polyneoptera</taxon>
        <taxon>Phasmatodea</taxon>
        <taxon>Verophasmatodea</taxon>
        <taxon>Anareolatae</taxon>
        <taxon>Phasmatidae</taxon>
        <taxon>Eurycanthinae</taxon>
        <taxon>Dryococelus</taxon>
    </lineage>
</organism>
<evidence type="ECO:0000313" key="2">
    <source>
        <dbReference type="EMBL" id="KAJ8895035.1"/>
    </source>
</evidence>
<feature type="region of interest" description="Disordered" evidence="1">
    <location>
        <begin position="1368"/>
        <end position="1404"/>
    </location>
</feature>
<feature type="region of interest" description="Disordered" evidence="1">
    <location>
        <begin position="352"/>
        <end position="383"/>
    </location>
</feature>
<name>A0ABQ9IEE0_9NEOP</name>
<dbReference type="EMBL" id="JARBHB010000001">
    <property type="protein sequence ID" value="KAJ8895035.1"/>
    <property type="molecule type" value="Genomic_DNA"/>
</dbReference>
<evidence type="ECO:0000256" key="1">
    <source>
        <dbReference type="SAM" id="MobiDB-lite"/>
    </source>
</evidence>
<dbReference type="Proteomes" id="UP001159363">
    <property type="component" value="Chromosome 1"/>
</dbReference>
<feature type="region of interest" description="Disordered" evidence="1">
    <location>
        <begin position="1214"/>
        <end position="1261"/>
    </location>
</feature>
<feature type="compositionally biased region" description="Basic and acidic residues" evidence="1">
    <location>
        <begin position="861"/>
        <end position="871"/>
    </location>
</feature>
<accession>A0ABQ9IEE0</accession>
<sequence>MRTCVVLQTSGQDGTTSAAEHDVCVEETMSAAEHDICEERTMSAAEHGPDRSSGVVQIRPALRTCEVKTKGVTQDTDNESVTSKFADDADVYSTNDDDASTTAKQKCTHVAGDDAYSTHDNEVPIFIRRSGTPRISFSLRFQRSHIDDGEMRSQPKGNSLLRKLSSTNTCINTPLHGHPDALMNPWKIPDCFATPHNTVTEDVHIVHWGRIHKCLGGWYGTAHYYCDGIPQTAKLVVQPEKNANFARFVATGHVRTNCAGVKAVMTKQKGNGSRALPHGAFHAGNGPCLRGTRTRRARQGHVTCQARPWPWHLTGAVSGLIRAAVDSTVAGSELSPRTIRQLARRETCLPAANRNSGRHGEKAICRGRGGTPRRSRRFHAGTTSSADLPRRYVVKASDYRSALRLRAGSEEEWRVMSVRSLDYWTECKRRRKSLSEPSTSHAVWLTRKQRRAASTQGGTRVSPGQPLCARTRAGTSRALEVTPSRSPRLASSTAQPRPPCKQRPTGRGGVVIKLLTSNQRSPPEFSHVGESRRTMPLVGGFSRGSPVFPLSPFFHSGAASYSPHFTLVGSQDVDCRVDSSVWEVLDSFFAYGQAALTASSGITSLSPRGGGGGSVDSTCRLRRPPSPTSLTFASQSSREYRGETSCSHREPQKCKREKKNSFTGQQDGGMPVTDHRLTAPPLTKANRVQSQAGSLWIFVCGNRAGRCRAGQRVFSGISLPPPSSWRRSILTSTTLIASQNLAVKSRPNHFTSLKKQSRNVSCISGHDSLTHWWQVKSSPFLTTPSPFISSQWIINYFSPVTGNHPVDHNTLLWPCSSCRIRYLATGDFVGIDSDAVGGHFSAFAATRCNCRIRKYRPSSYRNEEARKKGVPRENPPTNGIVRHDSHMRKSGVTRPGIEPGSPWWEASRLTAQPPLVFVDGESREVREWNGGSAGRGALFVPAPGRSTLAPAQVRGDSAGATGKKKVLSEVVQSKLSSSAAGSRGAVSAKQGKLTRRRPSGDGFQVTSRARHQRDWSSPPSTVERTFCLAIEGRVTQLAAIAPPPSGAPVHFASVPLLRYSLFAVSSHFFFNETLYHKSWAAVARALASHLGDPGSISGGPAPGFSARGNHAGRCRLPAGFSRGTPVSPALAFQRRSLLRSQFTSCPGMTGTYGPKAVGALQERPRHEHQLSRRLYAQSTELACSLAADNAPLRDFQRRLYHHFMTPRRGRSFATAGMTQPTKQEREARPTCVTTAEEGSPWPEEVSPDVRGQTRRRGQPCRREQRLSAAAERAPQFVVVTSLPDPPTFISSPASALILTAIGRDRNISRVHLRTRQASNTCTLKLTSQRWPSVTGLEIVRARQWVSEESWTALNVEVLRADEVWSSAGMRGRGKREIPEKTRRPTALSGTIPTREKFRSNPAGD</sequence>
<keyword evidence="3" id="KW-1185">Reference proteome</keyword>
<feature type="region of interest" description="Disordered" evidence="1">
    <location>
        <begin position="978"/>
        <end position="1019"/>
    </location>
</feature>
<evidence type="ECO:0000313" key="3">
    <source>
        <dbReference type="Proteomes" id="UP001159363"/>
    </source>
</evidence>
<proteinExistence type="predicted"/>
<feature type="region of interest" description="Disordered" evidence="1">
    <location>
        <begin position="450"/>
        <end position="507"/>
    </location>
</feature>